<reference evidence="3" key="1">
    <citation type="submission" date="2025-05" db="UniProtKB">
        <authorList>
            <consortium name="RefSeq"/>
        </authorList>
    </citation>
    <scope>NUCLEOTIDE SEQUENCE [LARGE SCALE GENOMIC DNA]</scope>
</reference>
<feature type="chain" id="PRO_5045273476" evidence="2">
    <location>
        <begin position="20"/>
        <end position="247"/>
    </location>
</feature>
<accession>A0ABM4BE87</accession>
<protein>
    <submittedName>
        <fullName evidence="4">Uncharacterized protein LOC136077008</fullName>
    </submittedName>
</protein>
<feature type="compositionally biased region" description="Polar residues" evidence="1">
    <location>
        <begin position="78"/>
        <end position="95"/>
    </location>
</feature>
<evidence type="ECO:0000256" key="1">
    <source>
        <dbReference type="SAM" id="MobiDB-lite"/>
    </source>
</evidence>
<evidence type="ECO:0000313" key="4">
    <source>
        <dbReference type="RefSeq" id="XP_065647271.1"/>
    </source>
</evidence>
<name>A0ABM4BE87_HYDVU</name>
<organism evidence="3 4">
    <name type="scientific">Hydra vulgaris</name>
    <name type="common">Hydra</name>
    <name type="synonym">Hydra attenuata</name>
    <dbReference type="NCBI Taxonomy" id="6087"/>
    <lineage>
        <taxon>Eukaryota</taxon>
        <taxon>Metazoa</taxon>
        <taxon>Cnidaria</taxon>
        <taxon>Hydrozoa</taxon>
        <taxon>Hydroidolina</taxon>
        <taxon>Anthoathecata</taxon>
        <taxon>Aplanulata</taxon>
        <taxon>Hydridae</taxon>
        <taxon>Hydra</taxon>
    </lineage>
</organism>
<reference evidence="4" key="2">
    <citation type="submission" date="2025-08" db="UniProtKB">
        <authorList>
            <consortium name="RefSeq"/>
        </authorList>
    </citation>
    <scope>IDENTIFICATION</scope>
</reference>
<proteinExistence type="predicted"/>
<dbReference type="Proteomes" id="UP001652625">
    <property type="component" value="Chromosome 02"/>
</dbReference>
<sequence length="247" mass="26248">MQNTMFFMLFVLFLCLVLAQNPTTQNAADTADSTSTATEPIPPADETISSTEPNGTIQPTTESLETTSNEIVIPDSTAEATSDATVDVQSSTNVVPSKRGPTPVAPPCPQSLCISLSDGNYAIAGYPHDFVQCSNGIASCQSCWPQSLFFSQACNQCLYKKDDSCYTTKAWKPQSTFPCPDACPNKGPNFSGNIADNVSNGGAGNPFQYIGCWKGVTQGCVICPAGLKFNEQSNACLFDGLYQTKPS</sequence>
<dbReference type="Gene3D" id="3.20.20.80">
    <property type="entry name" value="Glycosidases"/>
    <property type="match status" value="1"/>
</dbReference>
<evidence type="ECO:0000313" key="3">
    <source>
        <dbReference type="Proteomes" id="UP001652625"/>
    </source>
</evidence>
<dbReference type="RefSeq" id="XP_065647271.1">
    <property type="nucleotide sequence ID" value="XM_065791199.1"/>
</dbReference>
<keyword evidence="2" id="KW-0732">Signal</keyword>
<feature type="region of interest" description="Disordered" evidence="1">
    <location>
        <begin position="25"/>
        <end position="103"/>
    </location>
</feature>
<keyword evidence="3" id="KW-1185">Reference proteome</keyword>
<gene>
    <name evidence="4" type="primary">LOC136077008</name>
</gene>
<evidence type="ECO:0000256" key="2">
    <source>
        <dbReference type="SAM" id="SignalP"/>
    </source>
</evidence>
<feature type="compositionally biased region" description="Low complexity" evidence="1">
    <location>
        <begin position="27"/>
        <end position="38"/>
    </location>
</feature>
<feature type="compositionally biased region" description="Polar residues" evidence="1">
    <location>
        <begin position="47"/>
        <end position="70"/>
    </location>
</feature>
<feature type="signal peptide" evidence="2">
    <location>
        <begin position="1"/>
        <end position="19"/>
    </location>
</feature>
<dbReference type="GeneID" id="136077008"/>